<gene>
    <name evidence="2" type="ORF">H5410_015046</name>
</gene>
<dbReference type="OrthoDB" id="1304755at2759"/>
<accession>A0A9J5ZSM0</accession>
<evidence type="ECO:0000313" key="2">
    <source>
        <dbReference type="EMBL" id="KAG5615222.1"/>
    </source>
</evidence>
<dbReference type="Proteomes" id="UP000824120">
    <property type="component" value="Chromosome 3"/>
</dbReference>
<reference evidence="2 3" key="1">
    <citation type="submission" date="2020-09" db="EMBL/GenBank/DDBJ databases">
        <title>De no assembly of potato wild relative species, Solanum commersonii.</title>
        <authorList>
            <person name="Cho K."/>
        </authorList>
    </citation>
    <scope>NUCLEOTIDE SEQUENCE [LARGE SCALE GENOMIC DNA]</scope>
    <source>
        <strain evidence="2">LZ3.2</strain>
        <tissue evidence="2">Leaf</tissue>
    </source>
</reference>
<name>A0A9J5ZSM0_SOLCO</name>
<dbReference type="EMBL" id="JACXVP010000003">
    <property type="protein sequence ID" value="KAG5615222.1"/>
    <property type="molecule type" value="Genomic_DNA"/>
</dbReference>
<proteinExistence type="predicted"/>
<feature type="coiled-coil region" evidence="1">
    <location>
        <begin position="5"/>
        <end position="32"/>
    </location>
</feature>
<keyword evidence="1" id="KW-0175">Coiled coil</keyword>
<protein>
    <submittedName>
        <fullName evidence="2">Uncharacterized protein</fullName>
    </submittedName>
</protein>
<keyword evidence="3" id="KW-1185">Reference proteome</keyword>
<organism evidence="2 3">
    <name type="scientific">Solanum commersonii</name>
    <name type="common">Commerson's wild potato</name>
    <name type="synonym">Commerson's nightshade</name>
    <dbReference type="NCBI Taxonomy" id="4109"/>
    <lineage>
        <taxon>Eukaryota</taxon>
        <taxon>Viridiplantae</taxon>
        <taxon>Streptophyta</taxon>
        <taxon>Embryophyta</taxon>
        <taxon>Tracheophyta</taxon>
        <taxon>Spermatophyta</taxon>
        <taxon>Magnoliopsida</taxon>
        <taxon>eudicotyledons</taxon>
        <taxon>Gunneridae</taxon>
        <taxon>Pentapetalae</taxon>
        <taxon>asterids</taxon>
        <taxon>lamiids</taxon>
        <taxon>Solanales</taxon>
        <taxon>Solanaceae</taxon>
        <taxon>Solanoideae</taxon>
        <taxon>Solaneae</taxon>
        <taxon>Solanum</taxon>
    </lineage>
</organism>
<sequence length="63" mass="7370">FQKDLDGKQNQESQMQKELDNLKDILTFEKQNLEMVIYDCDKFSSLCNEKDVKLNAALQRSEA</sequence>
<evidence type="ECO:0000313" key="3">
    <source>
        <dbReference type="Proteomes" id="UP000824120"/>
    </source>
</evidence>
<evidence type="ECO:0000256" key="1">
    <source>
        <dbReference type="SAM" id="Coils"/>
    </source>
</evidence>
<feature type="non-terminal residue" evidence="2">
    <location>
        <position position="1"/>
    </location>
</feature>
<dbReference type="AlphaFoldDB" id="A0A9J5ZSM0"/>
<comment type="caution">
    <text evidence="2">The sequence shown here is derived from an EMBL/GenBank/DDBJ whole genome shotgun (WGS) entry which is preliminary data.</text>
</comment>